<dbReference type="Pfam" id="PF01381">
    <property type="entry name" value="HTH_3"/>
    <property type="match status" value="1"/>
</dbReference>
<sequence length="98" mass="11161">MRSKLKEILGERGVKQRWLCERVGLSTSAMSQIVRGESLPTLPVAFRIAKGALFTSSSSNGFPWASCKKTEWGVEQPLLWEGSKWQRHYTSVCWEKVM</sequence>
<dbReference type="InterPro" id="IPR001387">
    <property type="entry name" value="Cro/C1-type_HTH"/>
</dbReference>
<evidence type="ECO:0000313" key="3">
    <source>
        <dbReference type="Proteomes" id="UP000319432"/>
    </source>
</evidence>
<proteinExistence type="predicted"/>
<dbReference type="PROSITE" id="PS50943">
    <property type="entry name" value="HTH_CROC1"/>
    <property type="match status" value="1"/>
</dbReference>
<dbReference type="AlphaFoldDB" id="A0A518V8F1"/>
<dbReference type="SUPFAM" id="SSF47413">
    <property type="entry name" value="lambda repressor-like DNA-binding domains"/>
    <property type="match status" value="1"/>
</dbReference>
<dbReference type="EMBL" id="CP033464">
    <property type="protein sequence ID" value="QDX93254.1"/>
    <property type="molecule type" value="Genomic_DNA"/>
</dbReference>
<dbReference type="OrthoDB" id="2186666at2"/>
<reference evidence="2 3" key="1">
    <citation type="submission" date="2018-11" db="EMBL/GenBank/DDBJ databases">
        <title>Phylogenetic determinants of toxin gene distribution in genomes of Brevibacillus laterosporus.</title>
        <authorList>
            <person name="Glare T.R."/>
            <person name="Durrant A."/>
            <person name="Berry C."/>
            <person name="Palma L."/>
            <person name="Ormskirk M."/>
            <person name="Cox M.O."/>
        </authorList>
    </citation>
    <scope>NUCLEOTIDE SEQUENCE [LARGE SCALE GENOMIC DNA]</scope>
    <source>
        <strain evidence="2 3">1821L</strain>
    </source>
</reference>
<dbReference type="GO" id="GO:0003677">
    <property type="term" value="F:DNA binding"/>
    <property type="evidence" value="ECO:0007669"/>
    <property type="project" value="InterPro"/>
</dbReference>
<dbReference type="InterPro" id="IPR010982">
    <property type="entry name" value="Lambda_DNA-bd_dom_sf"/>
</dbReference>
<keyword evidence="3" id="KW-1185">Reference proteome</keyword>
<name>A0A518V8F1_BRELA</name>
<protein>
    <submittedName>
        <fullName evidence="2">XRE family transcriptional regulator</fullName>
    </submittedName>
</protein>
<organism evidence="2 3">
    <name type="scientific">Brevibacillus laterosporus</name>
    <name type="common">Bacillus laterosporus</name>
    <dbReference type="NCBI Taxonomy" id="1465"/>
    <lineage>
        <taxon>Bacteria</taxon>
        <taxon>Bacillati</taxon>
        <taxon>Bacillota</taxon>
        <taxon>Bacilli</taxon>
        <taxon>Bacillales</taxon>
        <taxon>Paenibacillaceae</taxon>
        <taxon>Brevibacillus</taxon>
    </lineage>
</organism>
<feature type="domain" description="HTH cro/C1-type" evidence="1">
    <location>
        <begin position="5"/>
        <end position="50"/>
    </location>
</feature>
<evidence type="ECO:0000259" key="1">
    <source>
        <dbReference type="PROSITE" id="PS50943"/>
    </source>
</evidence>
<evidence type="ECO:0000313" key="2">
    <source>
        <dbReference type="EMBL" id="QDX93254.1"/>
    </source>
</evidence>
<dbReference type="CDD" id="cd00093">
    <property type="entry name" value="HTH_XRE"/>
    <property type="match status" value="1"/>
</dbReference>
<dbReference type="Gene3D" id="1.10.260.40">
    <property type="entry name" value="lambda repressor-like DNA-binding domains"/>
    <property type="match status" value="1"/>
</dbReference>
<accession>A0A518V8F1</accession>
<gene>
    <name evidence="2" type="ORF">EEL30_13645</name>
</gene>
<dbReference type="Proteomes" id="UP000319432">
    <property type="component" value="Chromosome"/>
</dbReference>